<organism evidence="1 2">
    <name type="scientific">Pseudomarimonas arenosa</name>
    <dbReference type="NCBI Taxonomy" id="2774145"/>
    <lineage>
        <taxon>Bacteria</taxon>
        <taxon>Pseudomonadati</taxon>
        <taxon>Pseudomonadota</taxon>
        <taxon>Gammaproteobacteria</taxon>
        <taxon>Lysobacterales</taxon>
        <taxon>Lysobacteraceae</taxon>
        <taxon>Pseudomarimonas</taxon>
    </lineage>
</organism>
<reference evidence="1 2" key="1">
    <citation type="submission" date="2020-09" db="EMBL/GenBank/DDBJ databases">
        <title>Pseudoxanthomonas sp. CAU 1598 isolated from sand of Yaerae Beach.</title>
        <authorList>
            <person name="Kim W."/>
        </authorList>
    </citation>
    <scope>NUCLEOTIDE SEQUENCE [LARGE SCALE GENOMIC DNA]</scope>
    <source>
        <strain evidence="1 2">CAU 1598</strain>
    </source>
</reference>
<keyword evidence="2" id="KW-1185">Reference proteome</keyword>
<dbReference type="EMBL" id="JACYTR010000049">
    <property type="protein sequence ID" value="MBD8527352.1"/>
    <property type="molecule type" value="Genomic_DNA"/>
</dbReference>
<sequence>MSLRKRLAEFGFESNDDYDYSLRCLFEASLDRLRVMHVDGRGGRRKTAFANALAHALEFDHVLYHDFSRPEPAEPMAAVPSEDGQPSEPPLPAFERVLIEACAYSEAARTILILDQLQAAAFADHARLVRFVDSGEWSAGSASVSAHARNFLLALISEEPLYHSLARQCFRIWTDAERGPMDFRPEDFGLPEHARPLLDALAQLFQACGAAPTLGEVSKLLADLLQRAGSEEHLRQSMYGWIEVIDRPRLQAATTLPYLRAVLDAMEAFIGADHVELQAPD</sequence>
<name>A0AAW3ZQD2_9GAMM</name>
<proteinExistence type="predicted"/>
<evidence type="ECO:0000313" key="1">
    <source>
        <dbReference type="EMBL" id="MBD8527352.1"/>
    </source>
</evidence>
<accession>A0AAW3ZQD2</accession>
<evidence type="ECO:0000313" key="2">
    <source>
        <dbReference type="Proteomes" id="UP000613768"/>
    </source>
</evidence>
<gene>
    <name evidence="1" type="ORF">IFO71_16540</name>
</gene>
<comment type="caution">
    <text evidence="1">The sequence shown here is derived from an EMBL/GenBank/DDBJ whole genome shotgun (WGS) entry which is preliminary data.</text>
</comment>
<evidence type="ECO:0008006" key="3">
    <source>
        <dbReference type="Google" id="ProtNLM"/>
    </source>
</evidence>
<dbReference type="Proteomes" id="UP000613768">
    <property type="component" value="Unassembled WGS sequence"/>
</dbReference>
<protein>
    <recommendedName>
        <fullName evidence="3">ATP-binding protein</fullName>
    </recommendedName>
</protein>
<dbReference type="RefSeq" id="WP_192030773.1">
    <property type="nucleotide sequence ID" value="NZ_JACYTR010000049.1"/>
</dbReference>
<dbReference type="AlphaFoldDB" id="A0AAW3ZQD2"/>